<dbReference type="eggNOG" id="COG4771">
    <property type="taxonomic scope" value="Bacteria"/>
</dbReference>
<keyword evidence="6" id="KW-0408">Iron</keyword>
<comment type="subcellular location">
    <subcellularLocation>
        <location evidence="1 11">Cell outer membrane</location>
        <topology evidence="1 11">Multi-pass membrane protein</topology>
    </subcellularLocation>
</comment>
<evidence type="ECO:0000313" key="16">
    <source>
        <dbReference type="EMBL" id="AFK52097.1"/>
    </source>
</evidence>
<keyword evidence="2 11" id="KW-0813">Transport</keyword>
<organism evidence="16 17">
    <name type="scientific">Tistrella mobilis (strain KA081020-065)</name>
    <dbReference type="NCBI Taxonomy" id="1110502"/>
    <lineage>
        <taxon>Bacteria</taxon>
        <taxon>Pseudomonadati</taxon>
        <taxon>Pseudomonadota</taxon>
        <taxon>Alphaproteobacteria</taxon>
        <taxon>Geminicoccales</taxon>
        <taxon>Geminicoccaceae</taxon>
        <taxon>Tistrella</taxon>
    </lineage>
</organism>
<evidence type="ECO:0000256" key="9">
    <source>
        <dbReference type="ARBA" id="ARBA00023136"/>
    </source>
</evidence>
<keyword evidence="10 11" id="KW-0998">Cell outer membrane</keyword>
<evidence type="ECO:0000256" key="8">
    <source>
        <dbReference type="ARBA" id="ARBA00023077"/>
    </source>
</evidence>
<dbReference type="Pfam" id="PF07715">
    <property type="entry name" value="Plug"/>
    <property type="match status" value="1"/>
</dbReference>
<proteinExistence type="inferred from homology"/>
<feature type="signal peptide" evidence="13">
    <location>
        <begin position="1"/>
        <end position="27"/>
    </location>
</feature>
<feature type="domain" description="TonB-dependent receptor-like beta-barrel" evidence="14">
    <location>
        <begin position="268"/>
        <end position="640"/>
    </location>
</feature>
<evidence type="ECO:0000259" key="15">
    <source>
        <dbReference type="Pfam" id="PF07715"/>
    </source>
</evidence>
<keyword evidence="16" id="KW-0675">Receptor</keyword>
<keyword evidence="3 11" id="KW-1134">Transmembrane beta strand</keyword>
<dbReference type="InterPro" id="IPR000531">
    <property type="entry name" value="Beta-barrel_TonB"/>
</dbReference>
<dbReference type="InterPro" id="IPR012910">
    <property type="entry name" value="Plug_dom"/>
</dbReference>
<keyword evidence="17" id="KW-1185">Reference proteome</keyword>
<feature type="chain" id="PRO_5003680040" evidence="13">
    <location>
        <begin position="28"/>
        <end position="675"/>
    </location>
</feature>
<keyword evidence="9 11" id="KW-0472">Membrane</keyword>
<accession>I3TH59</accession>
<evidence type="ECO:0000256" key="7">
    <source>
        <dbReference type="ARBA" id="ARBA00023065"/>
    </source>
</evidence>
<keyword evidence="8 12" id="KW-0798">TonB box</keyword>
<evidence type="ECO:0000259" key="14">
    <source>
        <dbReference type="Pfam" id="PF00593"/>
    </source>
</evidence>
<dbReference type="CDD" id="cd01347">
    <property type="entry name" value="ligand_gated_channel"/>
    <property type="match status" value="1"/>
</dbReference>
<dbReference type="InterPro" id="IPR036942">
    <property type="entry name" value="Beta-barrel_TonB_sf"/>
</dbReference>
<dbReference type="GO" id="GO:0006826">
    <property type="term" value="P:iron ion transport"/>
    <property type="evidence" value="ECO:0007669"/>
    <property type="project" value="UniProtKB-KW"/>
</dbReference>
<evidence type="ECO:0000256" key="10">
    <source>
        <dbReference type="ARBA" id="ARBA00023237"/>
    </source>
</evidence>
<keyword evidence="7" id="KW-0406">Ion transport</keyword>
<dbReference type="PANTHER" id="PTHR32552:SF81">
    <property type="entry name" value="TONB-DEPENDENT OUTER MEMBRANE RECEPTOR"/>
    <property type="match status" value="1"/>
</dbReference>
<comment type="similarity">
    <text evidence="11 12">Belongs to the TonB-dependent receptor family.</text>
</comment>
<dbReference type="PANTHER" id="PTHR32552">
    <property type="entry name" value="FERRICHROME IRON RECEPTOR-RELATED"/>
    <property type="match status" value="1"/>
</dbReference>
<name>I3TH59_TISMK</name>
<dbReference type="InterPro" id="IPR039426">
    <property type="entry name" value="TonB-dep_rcpt-like"/>
</dbReference>
<evidence type="ECO:0000256" key="4">
    <source>
        <dbReference type="ARBA" id="ARBA00022496"/>
    </source>
</evidence>
<keyword evidence="13" id="KW-0732">Signal</keyword>
<evidence type="ECO:0000256" key="11">
    <source>
        <dbReference type="PROSITE-ProRule" id="PRU01360"/>
    </source>
</evidence>
<dbReference type="HOGENOM" id="CLU_008287_15_2_5"/>
<dbReference type="STRING" id="1110502.TMO_0258"/>
<dbReference type="EMBL" id="CP003236">
    <property type="protein sequence ID" value="AFK52097.1"/>
    <property type="molecule type" value="Genomic_DNA"/>
</dbReference>
<dbReference type="SUPFAM" id="SSF56935">
    <property type="entry name" value="Porins"/>
    <property type="match status" value="1"/>
</dbReference>
<dbReference type="GO" id="GO:0009279">
    <property type="term" value="C:cell outer membrane"/>
    <property type="evidence" value="ECO:0007669"/>
    <property type="project" value="UniProtKB-SubCell"/>
</dbReference>
<evidence type="ECO:0000313" key="17">
    <source>
        <dbReference type="Proteomes" id="UP000005258"/>
    </source>
</evidence>
<keyword evidence="4" id="KW-0410">Iron transport</keyword>
<evidence type="ECO:0000256" key="5">
    <source>
        <dbReference type="ARBA" id="ARBA00022692"/>
    </source>
</evidence>
<dbReference type="PROSITE" id="PS52016">
    <property type="entry name" value="TONB_DEPENDENT_REC_3"/>
    <property type="match status" value="1"/>
</dbReference>
<evidence type="ECO:0000256" key="12">
    <source>
        <dbReference type="RuleBase" id="RU003357"/>
    </source>
</evidence>
<evidence type="ECO:0000256" key="1">
    <source>
        <dbReference type="ARBA" id="ARBA00004571"/>
    </source>
</evidence>
<sequence>MPKRSFRCRTAILVAPLLISAPLPALAADNGEDGVQRLEALTVTATKREQALGSVDAAVSVRSGEELAEAGITRLDQLDRVFPGLVIRARGNRAYTGVTIRGVTSPDYYNPSVQVYVDGVPQDPASFAQELVNVERVELLRGPQGTLWGRNAHGGVINVITRTPTDHVEGRAAVTLGVPERGAEAMISGPLVPDRLTAELAVRWSEDQGQIDDIATGATGIDEGISRFARLKLRHAPAGGPLALTLTATREELESHEELYIRETNVADRTYDSATQGGRAWLDREVTTLALAGDYDISDALRLSSVTSWQSRDMTRVITVNTPESQDSFSQELRLAFQAGARVDGVLGGFVQDTGFTRTTPGYPGYYGPDRNEVDTRSYALFGEATYALTPVLDLTGGLRWSREDAEIRYDRPGAGPYDFRFQAEDDFSDISPKLSLGWQLAADHRVWATIARGFKPGGFNHTVSSPADALPYDSETSTNYELGWRGTAAGGRLDIDAALYVITAEDKQIYTGPLGAQVLRNMGDAISHGIEIDTVFRATPDLMLRAGATLGRSEFDGGPYDGKRLPYAPDTTFRAGLRWIVPQTTVPGAVAVDLGTDWVSRSWFDEANTLSQSAYALIDAAVEVDLDAGYAIRVFARNLTDEVYRTSSFDFGGGDIRSTIGDGRTIGITGSWRF</sequence>
<evidence type="ECO:0000256" key="6">
    <source>
        <dbReference type="ARBA" id="ARBA00023004"/>
    </source>
</evidence>
<protein>
    <submittedName>
        <fullName evidence="16">TonB-dependent receptor</fullName>
    </submittedName>
</protein>
<dbReference type="Gene3D" id="2.40.170.20">
    <property type="entry name" value="TonB-dependent receptor, beta-barrel domain"/>
    <property type="match status" value="1"/>
</dbReference>
<dbReference type="Proteomes" id="UP000005258">
    <property type="component" value="Chromosome"/>
</dbReference>
<feature type="domain" description="TonB-dependent receptor plug" evidence="15">
    <location>
        <begin position="54"/>
        <end position="156"/>
    </location>
</feature>
<dbReference type="PATRIC" id="fig|1110502.3.peg.266"/>
<reference evidence="16 17" key="1">
    <citation type="journal article" date="2012" name="J. Am. Chem. Soc.">
        <title>Bacterial biosynthesis and maturation of the didemnin anti-cancer agents.</title>
        <authorList>
            <person name="Xu Y."/>
            <person name="Kersten R.D."/>
            <person name="Nam S.J."/>
            <person name="Lu L."/>
            <person name="Al-Suwailem A.M."/>
            <person name="Zheng H."/>
            <person name="Fenical W."/>
            <person name="Dorrestein P.C."/>
            <person name="Moore B.S."/>
            <person name="Qian P.Y."/>
        </authorList>
    </citation>
    <scope>NUCLEOTIDE SEQUENCE [LARGE SCALE GENOMIC DNA]</scope>
    <source>
        <strain evidence="16 17">KA081020-065</strain>
    </source>
</reference>
<dbReference type="RefSeq" id="WP_014743777.1">
    <property type="nucleotide sequence ID" value="NC_017956.1"/>
</dbReference>
<evidence type="ECO:0000256" key="13">
    <source>
        <dbReference type="SAM" id="SignalP"/>
    </source>
</evidence>
<dbReference type="AlphaFoldDB" id="I3TH59"/>
<gene>
    <name evidence="16" type="primary">fyuA</name>
    <name evidence="16" type="ordered locus">TMO_0258</name>
</gene>
<dbReference type="KEGG" id="tmo:TMO_0258"/>
<evidence type="ECO:0000256" key="2">
    <source>
        <dbReference type="ARBA" id="ARBA00022448"/>
    </source>
</evidence>
<dbReference type="Pfam" id="PF00593">
    <property type="entry name" value="TonB_dep_Rec_b-barrel"/>
    <property type="match status" value="1"/>
</dbReference>
<keyword evidence="5 11" id="KW-0812">Transmembrane</keyword>
<evidence type="ECO:0000256" key="3">
    <source>
        <dbReference type="ARBA" id="ARBA00022452"/>
    </source>
</evidence>